<protein>
    <submittedName>
        <fullName evidence="6">LPS export ABC transporter periplasmic protein LptC</fullName>
    </submittedName>
</protein>
<name>A0ABX8WNW7_9GAMM</name>
<keyword evidence="4" id="KW-1133">Transmembrane helix</keyword>
<gene>
    <name evidence="6" type="primary">lptC</name>
    <name evidence="6" type="ORF">H8L67_08440</name>
</gene>
<keyword evidence="7" id="KW-1185">Reference proteome</keyword>
<keyword evidence="5" id="KW-0472">Membrane</keyword>
<evidence type="ECO:0000313" key="7">
    <source>
        <dbReference type="Proteomes" id="UP000824755"/>
    </source>
</evidence>
<dbReference type="Pfam" id="PF06835">
    <property type="entry name" value="LptC"/>
    <property type="match status" value="1"/>
</dbReference>
<accession>A0ABX8WNW7</accession>
<dbReference type="PANTHER" id="PTHR37481:SF1">
    <property type="entry name" value="LIPOPOLYSACCHARIDE EXPORT SYSTEM PROTEIN LPTC"/>
    <property type="match status" value="1"/>
</dbReference>
<dbReference type="InterPro" id="IPR026265">
    <property type="entry name" value="LptC"/>
</dbReference>
<evidence type="ECO:0000256" key="2">
    <source>
        <dbReference type="ARBA" id="ARBA00022519"/>
    </source>
</evidence>
<organism evidence="6 7">
    <name type="scientific">Lysobacter soyae</name>
    <dbReference type="NCBI Taxonomy" id="2764185"/>
    <lineage>
        <taxon>Bacteria</taxon>
        <taxon>Pseudomonadati</taxon>
        <taxon>Pseudomonadota</taxon>
        <taxon>Gammaproteobacteria</taxon>
        <taxon>Lysobacterales</taxon>
        <taxon>Lysobacteraceae</taxon>
        <taxon>Lysobacter</taxon>
    </lineage>
</organism>
<dbReference type="PANTHER" id="PTHR37481">
    <property type="entry name" value="LIPOPOLYSACCHARIDE EXPORT SYSTEM PROTEIN LPTC"/>
    <property type="match status" value="1"/>
</dbReference>
<evidence type="ECO:0000256" key="3">
    <source>
        <dbReference type="ARBA" id="ARBA00022692"/>
    </source>
</evidence>
<dbReference type="InterPro" id="IPR052363">
    <property type="entry name" value="LPS_export_LptC"/>
</dbReference>
<dbReference type="Proteomes" id="UP000824755">
    <property type="component" value="Chromosome"/>
</dbReference>
<proteinExistence type="predicted"/>
<evidence type="ECO:0000313" key="6">
    <source>
        <dbReference type="EMBL" id="QYR52608.1"/>
    </source>
</evidence>
<dbReference type="InterPro" id="IPR010664">
    <property type="entry name" value="LipoPS_assembly_LptC-rel"/>
</dbReference>
<sequence>MNWRTAITLALVVGALLSGIAVWRAQERLKSVAPDAAAPDYVLHDFSIVALNATGQRAFTLKAPLLERNPNDHSMTLQTPTFTFPDKQNRLWEATSKTAWVSDKAEEVRLRGDVLMRSPTGQSQAELRSDKMNVFPQQNRAVSDDLVTVSQPGVILRGRGFEAQMDQDRVNLKSEVRAQYDPNVSR</sequence>
<keyword evidence="1" id="KW-1003">Cell membrane</keyword>
<reference evidence="6 7" key="1">
    <citation type="submission" date="2021-08" db="EMBL/GenBank/DDBJ databases">
        <title>Lysobacter sp. strain CJ11 Genome sequencing and assembly.</title>
        <authorList>
            <person name="Kim I."/>
        </authorList>
    </citation>
    <scope>NUCLEOTIDE SEQUENCE [LARGE SCALE GENOMIC DNA]</scope>
    <source>
        <strain evidence="6 7">CJ11</strain>
    </source>
</reference>
<evidence type="ECO:0000256" key="5">
    <source>
        <dbReference type="ARBA" id="ARBA00023136"/>
    </source>
</evidence>
<evidence type="ECO:0000256" key="1">
    <source>
        <dbReference type="ARBA" id="ARBA00022475"/>
    </source>
</evidence>
<dbReference type="NCBIfam" id="TIGR04409">
    <property type="entry name" value="LptC_YrbK"/>
    <property type="match status" value="1"/>
</dbReference>
<dbReference type="Gene3D" id="2.60.450.10">
    <property type="entry name" value="Lipopolysaccharide (LPS) transport protein A like domain"/>
    <property type="match status" value="1"/>
</dbReference>
<keyword evidence="3" id="KW-0812">Transmembrane</keyword>
<dbReference type="RefSeq" id="WP_220379393.1">
    <property type="nucleotide sequence ID" value="NZ_CP080544.1"/>
</dbReference>
<keyword evidence="2" id="KW-0997">Cell inner membrane</keyword>
<evidence type="ECO:0000256" key="4">
    <source>
        <dbReference type="ARBA" id="ARBA00022989"/>
    </source>
</evidence>
<dbReference type="EMBL" id="CP080544">
    <property type="protein sequence ID" value="QYR52608.1"/>
    <property type="molecule type" value="Genomic_DNA"/>
</dbReference>